<dbReference type="AlphaFoldDB" id="A0AA41KCK7"/>
<evidence type="ECO:0000313" key="2">
    <source>
        <dbReference type="Proteomes" id="UP000708338"/>
    </source>
</evidence>
<proteinExistence type="predicted"/>
<gene>
    <name evidence="1" type="ORF">GPL26_29520</name>
</gene>
<dbReference type="Proteomes" id="UP000708338">
    <property type="component" value="Unassembled WGS sequence"/>
</dbReference>
<sequence length="139" mass="14429">MTLTAVFEGLEDMMNFAKVMAGNAGSEPAPMQPQTIPVAPVQPVAPITPEPQPVYTAPAAPIQPPAYTAPPVAPAPVPTTAPSYTLDDLTRAAIPLMDSGKQPALLQLLKDFGVEALPTLQPEQYGAFATALRGLGAQI</sequence>
<organism evidence="1 2">
    <name type="scientific">Enterocloster citroniae</name>
    <dbReference type="NCBI Taxonomy" id="358743"/>
    <lineage>
        <taxon>Bacteria</taxon>
        <taxon>Bacillati</taxon>
        <taxon>Bacillota</taxon>
        <taxon>Clostridia</taxon>
        <taxon>Lachnospirales</taxon>
        <taxon>Lachnospiraceae</taxon>
        <taxon>Enterocloster</taxon>
    </lineage>
</organism>
<dbReference type="EMBL" id="WQPS01000156">
    <property type="protein sequence ID" value="MBT9813715.1"/>
    <property type="molecule type" value="Genomic_DNA"/>
</dbReference>
<comment type="caution">
    <text evidence="1">The sequence shown here is derived from an EMBL/GenBank/DDBJ whole genome shotgun (WGS) entry which is preliminary data.</text>
</comment>
<accession>A0AA41KCK7</accession>
<protein>
    <submittedName>
        <fullName evidence="1">Uncharacterized protein</fullName>
    </submittedName>
</protein>
<name>A0AA41KCK7_9FIRM</name>
<reference evidence="1" key="1">
    <citation type="journal article" date="2021" name="Gut Microbes">
        <title>A synthetic consortium of 100 gut commensals modulates the composition and function in a colon model of the microbiome of elderly subjects.</title>
        <authorList>
            <person name="Perez M."/>
            <person name="Ntemiri A."/>
            <person name="Tan H."/>
            <person name="Harris H.M.B."/>
            <person name="Roager H.M."/>
            <person name="Ribiere C."/>
            <person name="O'Toole P.W."/>
        </authorList>
    </citation>
    <scope>NUCLEOTIDE SEQUENCE</scope>
    <source>
        <strain evidence="1">MCC335</strain>
    </source>
</reference>
<evidence type="ECO:0000313" key="1">
    <source>
        <dbReference type="EMBL" id="MBT9813715.1"/>
    </source>
</evidence>